<dbReference type="EMBL" id="JAYWIO010000004">
    <property type="protein sequence ID" value="KAK7268861.1"/>
    <property type="molecule type" value="Genomic_DNA"/>
</dbReference>
<name>A0AAN9F6W8_CROPI</name>
<keyword evidence="1" id="KW-0863">Zinc-finger</keyword>
<protein>
    <recommendedName>
        <fullName evidence="2">C2H2-type domain-containing protein</fullName>
    </recommendedName>
</protein>
<dbReference type="EMBL" id="JAYWIO010000004">
    <property type="protein sequence ID" value="KAK7268863.1"/>
    <property type="molecule type" value="Genomic_DNA"/>
</dbReference>
<gene>
    <name evidence="3" type="ORF">RIF29_21570</name>
    <name evidence="4" type="ORF">RIF29_21572</name>
</gene>
<reference evidence="3 5" key="1">
    <citation type="submission" date="2024-01" db="EMBL/GenBank/DDBJ databases">
        <title>The genomes of 5 underutilized Papilionoideae crops provide insights into root nodulation and disease resistanc.</title>
        <authorList>
            <person name="Yuan L."/>
        </authorList>
    </citation>
    <scope>NUCLEOTIDE SEQUENCE [LARGE SCALE GENOMIC DNA]</scope>
    <source>
        <strain evidence="3">ZHUSHIDOU_FW_LH</strain>
        <tissue evidence="3">Leaf</tissue>
    </source>
</reference>
<accession>A0AAN9F6W8</accession>
<comment type="caution">
    <text evidence="3">The sequence shown here is derived from an EMBL/GenBank/DDBJ whole genome shotgun (WGS) entry which is preliminary data.</text>
</comment>
<keyword evidence="1" id="KW-0479">Metal-binding</keyword>
<evidence type="ECO:0000313" key="3">
    <source>
        <dbReference type="EMBL" id="KAK7268861.1"/>
    </source>
</evidence>
<evidence type="ECO:0000259" key="2">
    <source>
        <dbReference type="PROSITE" id="PS50157"/>
    </source>
</evidence>
<evidence type="ECO:0000313" key="4">
    <source>
        <dbReference type="EMBL" id="KAK7268863.1"/>
    </source>
</evidence>
<dbReference type="PROSITE" id="PS50157">
    <property type="entry name" value="ZINC_FINGER_C2H2_2"/>
    <property type="match status" value="1"/>
</dbReference>
<feature type="domain" description="C2H2-type" evidence="2">
    <location>
        <begin position="20"/>
        <end position="47"/>
    </location>
</feature>
<organism evidence="3 5">
    <name type="scientific">Crotalaria pallida</name>
    <name type="common">Smooth rattlebox</name>
    <name type="synonym">Crotalaria striata</name>
    <dbReference type="NCBI Taxonomy" id="3830"/>
    <lineage>
        <taxon>Eukaryota</taxon>
        <taxon>Viridiplantae</taxon>
        <taxon>Streptophyta</taxon>
        <taxon>Embryophyta</taxon>
        <taxon>Tracheophyta</taxon>
        <taxon>Spermatophyta</taxon>
        <taxon>Magnoliopsida</taxon>
        <taxon>eudicotyledons</taxon>
        <taxon>Gunneridae</taxon>
        <taxon>Pentapetalae</taxon>
        <taxon>rosids</taxon>
        <taxon>fabids</taxon>
        <taxon>Fabales</taxon>
        <taxon>Fabaceae</taxon>
        <taxon>Papilionoideae</taxon>
        <taxon>50 kb inversion clade</taxon>
        <taxon>genistoids sensu lato</taxon>
        <taxon>core genistoids</taxon>
        <taxon>Crotalarieae</taxon>
        <taxon>Crotalaria</taxon>
    </lineage>
</organism>
<dbReference type="PROSITE" id="PS00028">
    <property type="entry name" value="ZINC_FINGER_C2H2_1"/>
    <property type="match status" value="1"/>
</dbReference>
<proteinExistence type="predicted"/>
<sequence length="162" mass="18595">MASNFRNYFTSYDQHGNLRITCGVCNMVFNESMAFMRHIESHVAQPNNNHSSMLMRQTRNLVADRRVSQLQPLSQQHSLVPRARTSPFVYANRGMMAQPVRPRQFQNIAVAMAQQEMEMEMEVSSEDGTRPYINLLDKPIPNNGIMPEGNPDLQNLDLTLRL</sequence>
<dbReference type="Proteomes" id="UP001372338">
    <property type="component" value="Unassembled WGS sequence"/>
</dbReference>
<dbReference type="InterPro" id="IPR013087">
    <property type="entry name" value="Znf_C2H2_type"/>
</dbReference>
<keyword evidence="5" id="KW-1185">Reference proteome</keyword>
<evidence type="ECO:0000256" key="1">
    <source>
        <dbReference type="PROSITE-ProRule" id="PRU00042"/>
    </source>
</evidence>
<keyword evidence="1" id="KW-0862">Zinc</keyword>
<evidence type="ECO:0000313" key="5">
    <source>
        <dbReference type="Proteomes" id="UP001372338"/>
    </source>
</evidence>
<dbReference type="GO" id="GO:0008270">
    <property type="term" value="F:zinc ion binding"/>
    <property type="evidence" value="ECO:0007669"/>
    <property type="project" value="UniProtKB-KW"/>
</dbReference>
<dbReference type="AlphaFoldDB" id="A0AAN9F6W8"/>